<evidence type="ECO:0000259" key="2">
    <source>
        <dbReference type="Pfam" id="PF00668"/>
    </source>
</evidence>
<feature type="non-terminal residue" evidence="3">
    <location>
        <position position="1"/>
    </location>
</feature>
<dbReference type="RefSeq" id="WP_021259690.1">
    <property type="nucleotide sequence ID" value="NZ_ATMT01000045.1"/>
</dbReference>
<gene>
    <name evidence="3" type="ORF">PAALTS15_11454</name>
</gene>
<dbReference type="GO" id="GO:0031177">
    <property type="term" value="F:phosphopantetheine binding"/>
    <property type="evidence" value="ECO:0007669"/>
    <property type="project" value="TreeGrafter"/>
</dbReference>
<dbReference type="GO" id="GO:0005829">
    <property type="term" value="C:cytosol"/>
    <property type="evidence" value="ECO:0007669"/>
    <property type="project" value="TreeGrafter"/>
</dbReference>
<dbReference type="GO" id="GO:0003824">
    <property type="term" value="F:catalytic activity"/>
    <property type="evidence" value="ECO:0007669"/>
    <property type="project" value="InterPro"/>
</dbReference>
<dbReference type="PANTHER" id="PTHR45527:SF1">
    <property type="entry name" value="FATTY ACID SYNTHASE"/>
    <property type="match status" value="1"/>
</dbReference>
<dbReference type="InterPro" id="IPR023213">
    <property type="entry name" value="CAT-like_dom_sf"/>
</dbReference>
<dbReference type="SUPFAM" id="SSF52777">
    <property type="entry name" value="CoA-dependent acyltransferases"/>
    <property type="match status" value="1"/>
</dbReference>
<dbReference type="PANTHER" id="PTHR45527">
    <property type="entry name" value="NONRIBOSOMAL PEPTIDE SYNTHETASE"/>
    <property type="match status" value="1"/>
</dbReference>
<dbReference type="GO" id="GO:0044550">
    <property type="term" value="P:secondary metabolite biosynthetic process"/>
    <property type="evidence" value="ECO:0007669"/>
    <property type="project" value="TreeGrafter"/>
</dbReference>
<keyword evidence="1" id="KW-0677">Repeat</keyword>
<proteinExistence type="predicted"/>
<dbReference type="eggNOG" id="COG1020">
    <property type="taxonomic scope" value="Bacteria"/>
</dbReference>
<organism evidence="3 4">
    <name type="scientific">Paenibacillus alvei TS-15</name>
    <dbReference type="NCBI Taxonomy" id="1117108"/>
    <lineage>
        <taxon>Bacteria</taxon>
        <taxon>Bacillati</taxon>
        <taxon>Bacillota</taxon>
        <taxon>Bacilli</taxon>
        <taxon>Bacillales</taxon>
        <taxon>Paenibacillaceae</taxon>
        <taxon>Paenibacillus</taxon>
    </lineage>
</organism>
<sequence length="129" mass="14892">DESDLPEEEAIAQRVSAFVRPFDLGQGPLLRVGLIELSRERHLLLFDMHHIISDGVSMNVLVQEFARLYEGDSLPELRIQYKDYAVWQQKLAQSEKMKEQEAFWLETFAGEIPVLELPTDYARPAVQSF</sequence>
<protein>
    <submittedName>
        <fullName evidence="3">Peptide synthetase 3</fullName>
    </submittedName>
</protein>
<name>S9SSM9_PAEAL</name>
<reference evidence="3 4" key="1">
    <citation type="submission" date="2013-05" db="EMBL/GenBank/DDBJ databases">
        <authorList>
            <person name="Strain E.A."/>
            <person name="Brown E."/>
            <person name="Allard M.W."/>
            <person name="Luo Y.L."/>
        </authorList>
    </citation>
    <scope>NUCLEOTIDE SEQUENCE [LARGE SCALE GENOMIC DNA]</scope>
    <source>
        <strain evidence="3 4">TS-15</strain>
    </source>
</reference>
<dbReference type="Proteomes" id="UP000015344">
    <property type="component" value="Unassembled WGS sequence"/>
</dbReference>
<evidence type="ECO:0000313" key="4">
    <source>
        <dbReference type="Proteomes" id="UP000015344"/>
    </source>
</evidence>
<dbReference type="EMBL" id="ATMT01000045">
    <property type="protein sequence ID" value="EPY07128.1"/>
    <property type="molecule type" value="Genomic_DNA"/>
</dbReference>
<dbReference type="InterPro" id="IPR001242">
    <property type="entry name" value="Condensation_dom"/>
</dbReference>
<evidence type="ECO:0000313" key="3">
    <source>
        <dbReference type="EMBL" id="EPY07128.1"/>
    </source>
</evidence>
<dbReference type="Gene3D" id="3.30.559.30">
    <property type="entry name" value="Nonribosomal peptide synthetase, condensation domain"/>
    <property type="match status" value="1"/>
</dbReference>
<evidence type="ECO:0000256" key="1">
    <source>
        <dbReference type="ARBA" id="ARBA00022737"/>
    </source>
</evidence>
<dbReference type="Gene3D" id="3.30.559.10">
    <property type="entry name" value="Chloramphenicol acetyltransferase-like domain"/>
    <property type="match status" value="1"/>
</dbReference>
<dbReference type="AlphaFoldDB" id="S9SSM9"/>
<comment type="caution">
    <text evidence="3">The sequence shown here is derived from an EMBL/GenBank/DDBJ whole genome shotgun (WGS) entry which is preliminary data.</text>
</comment>
<accession>S9SSM9</accession>
<dbReference type="GO" id="GO:0043041">
    <property type="term" value="P:amino acid activation for nonribosomal peptide biosynthetic process"/>
    <property type="evidence" value="ECO:0007669"/>
    <property type="project" value="TreeGrafter"/>
</dbReference>
<feature type="non-terminal residue" evidence="3">
    <location>
        <position position="129"/>
    </location>
</feature>
<dbReference type="Pfam" id="PF00668">
    <property type="entry name" value="Condensation"/>
    <property type="match status" value="1"/>
</dbReference>
<feature type="domain" description="Condensation" evidence="2">
    <location>
        <begin position="6"/>
        <end position="129"/>
    </location>
</feature>
<dbReference type="GO" id="GO:0008610">
    <property type="term" value="P:lipid biosynthetic process"/>
    <property type="evidence" value="ECO:0007669"/>
    <property type="project" value="UniProtKB-ARBA"/>
</dbReference>